<organism evidence="10 11">
    <name type="scientific">Sphingomonas endophytica</name>
    <dbReference type="NCBI Taxonomy" id="869719"/>
    <lineage>
        <taxon>Bacteria</taxon>
        <taxon>Pseudomonadati</taxon>
        <taxon>Pseudomonadota</taxon>
        <taxon>Alphaproteobacteria</taxon>
        <taxon>Sphingomonadales</taxon>
        <taxon>Sphingomonadaceae</taxon>
        <taxon>Sphingomonas</taxon>
    </lineage>
</organism>
<dbReference type="GO" id="GO:0046556">
    <property type="term" value="F:alpha-L-arabinofuranosidase activity"/>
    <property type="evidence" value="ECO:0007669"/>
    <property type="project" value="UniProtKB-EC"/>
</dbReference>
<feature type="binding site" evidence="7">
    <location>
        <position position="117"/>
    </location>
    <ligand>
        <name>substrate</name>
    </ligand>
</feature>
<feature type="binding site" evidence="7">
    <location>
        <begin position="156"/>
        <end position="159"/>
    </location>
    <ligand>
        <name>substrate</name>
    </ligand>
</feature>
<dbReference type="EMBL" id="JACHBT010000019">
    <property type="protein sequence ID" value="MBB6506173.1"/>
    <property type="molecule type" value="Genomic_DNA"/>
</dbReference>
<dbReference type="PIRSF" id="PIRSF026534">
    <property type="entry name" value="Endo_alpha-L-arabinosidase"/>
    <property type="match status" value="1"/>
</dbReference>
<comment type="catalytic activity">
    <reaction evidence="5">
        <text>Hydrolysis of terminal non-reducing alpha-L-arabinofuranoside residues in alpha-L-arabinosides.</text>
        <dbReference type="EC" id="3.2.1.55"/>
    </reaction>
</comment>
<evidence type="ECO:0000256" key="7">
    <source>
        <dbReference type="PIRSR" id="PIRSR026534-2"/>
    </source>
</evidence>
<evidence type="ECO:0000256" key="8">
    <source>
        <dbReference type="PIRSR" id="PIRSR026534-3"/>
    </source>
</evidence>
<dbReference type="AlphaFoldDB" id="A0A7X0JEJ0"/>
<reference evidence="10 11" key="2">
    <citation type="submission" date="2020-08" db="EMBL/GenBank/DDBJ databases">
        <authorList>
            <person name="Partida-Martinez L."/>
            <person name="Huntemann M."/>
            <person name="Clum A."/>
            <person name="Wang J."/>
            <person name="Palaniappan K."/>
            <person name="Ritter S."/>
            <person name="Chen I.-M."/>
            <person name="Stamatis D."/>
            <person name="Reddy T."/>
            <person name="O'Malley R."/>
            <person name="Daum C."/>
            <person name="Shapiro N."/>
            <person name="Ivanova N."/>
            <person name="Kyrpides N."/>
            <person name="Woyke T."/>
        </authorList>
    </citation>
    <scope>NUCLEOTIDE SEQUENCE [LARGE SCALE GENOMIC DNA]</scope>
    <source>
        <strain evidence="10 11">AS3.13</strain>
    </source>
</reference>
<dbReference type="Gene3D" id="2.115.10.20">
    <property type="entry name" value="Glycosyl hydrolase domain, family 43"/>
    <property type="match status" value="1"/>
</dbReference>
<dbReference type="SUPFAM" id="SSF75005">
    <property type="entry name" value="Arabinanase/levansucrase/invertase"/>
    <property type="match status" value="1"/>
</dbReference>
<dbReference type="InterPro" id="IPR023296">
    <property type="entry name" value="Glyco_hydro_beta-prop_sf"/>
</dbReference>
<protein>
    <recommendedName>
        <fullName evidence="5">Extracellular exo-alpha-(1-&gt;5)-L-arabinofuranosidase</fullName>
        <ecNumber evidence="5">3.2.1.55</ecNumber>
    </recommendedName>
</protein>
<evidence type="ECO:0000256" key="9">
    <source>
        <dbReference type="SAM" id="SignalP"/>
    </source>
</evidence>
<feature type="active site" description="Proton acceptor" evidence="6">
    <location>
        <position position="35"/>
    </location>
</feature>
<proteinExistence type="inferred from homology"/>
<dbReference type="Proteomes" id="UP000522313">
    <property type="component" value="Unassembled WGS sequence"/>
</dbReference>
<evidence type="ECO:0000313" key="10">
    <source>
        <dbReference type="EMBL" id="MBB6506173.1"/>
    </source>
</evidence>
<feature type="active site" description="Proton donor" evidence="6">
    <location>
        <position position="212"/>
    </location>
</feature>
<comment type="pathway">
    <text evidence="1 5">Glycan metabolism; L-arabinan degradation.</text>
</comment>
<dbReference type="RefSeq" id="WP_184507558.1">
    <property type="nucleotide sequence ID" value="NZ_JACHBT010000019.1"/>
</dbReference>
<gene>
    <name evidence="10" type="ORF">F4693_003170</name>
</gene>
<dbReference type="GO" id="GO:0031222">
    <property type="term" value="P:arabinan catabolic process"/>
    <property type="evidence" value="ECO:0007669"/>
    <property type="project" value="UniProtKB-UniPathway"/>
</dbReference>
<dbReference type="InterPro" id="IPR016840">
    <property type="entry name" value="Glyco_hydro_43_endo_a_Ara-ase"/>
</dbReference>
<name>A0A7X0JEJ0_9SPHN</name>
<accession>A0A7X0JEJ0</accession>
<dbReference type="CDD" id="cd08998">
    <property type="entry name" value="GH43_Arb43a-like"/>
    <property type="match status" value="1"/>
</dbReference>
<keyword evidence="3 5" id="KW-0378">Hydrolase</keyword>
<dbReference type="InterPro" id="IPR006710">
    <property type="entry name" value="Glyco_hydro_43"/>
</dbReference>
<feature type="signal peptide" evidence="9">
    <location>
        <begin position="1"/>
        <end position="21"/>
    </location>
</feature>
<evidence type="ECO:0000256" key="1">
    <source>
        <dbReference type="ARBA" id="ARBA00004834"/>
    </source>
</evidence>
<reference evidence="10 11" key="1">
    <citation type="submission" date="2020-08" db="EMBL/GenBank/DDBJ databases">
        <title>The Agave Microbiome: Exploring the role of microbial communities in plant adaptations to desert environments.</title>
        <authorList>
            <person name="Partida-Martinez L.P."/>
        </authorList>
    </citation>
    <scope>NUCLEOTIDE SEQUENCE [LARGE SCALE GENOMIC DNA]</scope>
    <source>
        <strain evidence="10 11">AS3.13</strain>
    </source>
</reference>
<evidence type="ECO:0000313" key="11">
    <source>
        <dbReference type="Proteomes" id="UP000522313"/>
    </source>
</evidence>
<dbReference type="EC" id="3.2.1.55" evidence="5"/>
<dbReference type="Pfam" id="PF04616">
    <property type="entry name" value="Glyco_hydro_43"/>
    <property type="match status" value="1"/>
</dbReference>
<dbReference type="InterPro" id="IPR050727">
    <property type="entry name" value="GH43_arabinanases"/>
</dbReference>
<feature type="site" description="Important for catalytic activity, responsible for pKa modulation of the active site Glu and correct orientation of both the proton donor and substrate" evidence="8">
    <location>
        <position position="159"/>
    </location>
</feature>
<evidence type="ECO:0000256" key="4">
    <source>
        <dbReference type="ARBA" id="ARBA00023295"/>
    </source>
</evidence>
<evidence type="ECO:0000256" key="5">
    <source>
        <dbReference type="PIRNR" id="PIRNR026534"/>
    </source>
</evidence>
<dbReference type="UniPathway" id="UPA00667"/>
<comment type="similarity">
    <text evidence="2 5">Belongs to the glycosyl hydrolase 43 family.</text>
</comment>
<feature type="binding site" evidence="7">
    <location>
        <position position="35"/>
    </location>
    <ligand>
        <name>substrate</name>
    </ligand>
</feature>
<dbReference type="PANTHER" id="PTHR43301:SF3">
    <property type="entry name" value="ARABINAN ENDO-1,5-ALPHA-L-ARABINOSIDASE A-RELATED"/>
    <property type="match status" value="1"/>
</dbReference>
<feature type="binding site" evidence="7">
    <location>
        <begin position="176"/>
        <end position="178"/>
    </location>
    <ligand>
        <name>substrate</name>
    </ligand>
</feature>
<comment type="caution">
    <text evidence="10">The sequence shown here is derived from an EMBL/GenBank/DDBJ whole genome shotgun (WGS) entry which is preliminary data.</text>
</comment>
<evidence type="ECO:0000256" key="2">
    <source>
        <dbReference type="ARBA" id="ARBA00009865"/>
    </source>
</evidence>
<dbReference type="GO" id="GO:0046558">
    <property type="term" value="F:arabinan endo-1,5-alpha-L-arabinosidase activity"/>
    <property type="evidence" value="ECO:0007669"/>
    <property type="project" value="InterPro"/>
</dbReference>
<evidence type="ECO:0000256" key="6">
    <source>
        <dbReference type="PIRSR" id="PIRSR026534-1"/>
    </source>
</evidence>
<feature type="site" description="Important for substrate recognition" evidence="8">
    <location>
        <position position="286"/>
    </location>
</feature>
<sequence>MRTFLRSAGALLLLATIPAATVPPSLTGDLTPVHDPAIIADNGTYYLFVTGHVRSRDGLISLRTSTDLKHWRLRGASFPALPAWADKHVPGIAGMWAPDITKSGDEYRLYYSLSTFGKNRSAIGLATARRLDPAAPAANWVDKGPVVESTAGGDYNAIDPAAFTDAEGKQWLAFGSFWSGIKLIALDPATGLRQPGTPMHSLAARPSPGAIEAPFVIRRGRYYYLFASFDFCCRGAKSSYNTVVGRATTPTGPYLDCAGTPMLRGGGTPVLASGQGTGSRYVGRGHNAILQAPDGDRIVYHAYDTQRNGTPTLRIQRLRWDAEGWPNAD</sequence>
<feature type="chain" id="PRO_5031356977" description="Extracellular exo-alpha-(1-&gt;5)-L-arabinofuranosidase" evidence="9">
    <location>
        <begin position="22"/>
        <end position="329"/>
    </location>
</feature>
<keyword evidence="4 5" id="KW-0326">Glycosidase</keyword>
<keyword evidence="9" id="KW-0732">Signal</keyword>
<dbReference type="PANTHER" id="PTHR43301">
    <property type="entry name" value="ARABINAN ENDO-1,5-ALPHA-L-ARABINOSIDASE"/>
    <property type="match status" value="1"/>
</dbReference>
<evidence type="ECO:0000256" key="3">
    <source>
        <dbReference type="ARBA" id="ARBA00022801"/>
    </source>
</evidence>